<feature type="domain" description="HAMP" evidence="3">
    <location>
        <begin position="124"/>
        <end position="176"/>
    </location>
</feature>
<dbReference type="InterPro" id="IPR003660">
    <property type="entry name" value="HAMP_dom"/>
</dbReference>
<name>A0A8S1IMB4_9CHLO</name>
<dbReference type="SMART" id="SM00304">
    <property type="entry name" value="HAMP"/>
    <property type="match status" value="1"/>
</dbReference>
<evidence type="ECO:0000313" key="6">
    <source>
        <dbReference type="Proteomes" id="UP000708148"/>
    </source>
</evidence>
<dbReference type="PANTHER" id="PTHR43156">
    <property type="entry name" value="STAGE II SPORULATION PROTEIN E-RELATED"/>
    <property type="match status" value="1"/>
</dbReference>
<proteinExistence type="predicted"/>
<dbReference type="Gene3D" id="6.10.340.10">
    <property type="match status" value="1"/>
</dbReference>
<dbReference type="PROSITE" id="PS51746">
    <property type="entry name" value="PPM_2"/>
    <property type="match status" value="1"/>
</dbReference>
<dbReference type="SUPFAM" id="SSF81606">
    <property type="entry name" value="PP2C-like"/>
    <property type="match status" value="1"/>
</dbReference>
<evidence type="ECO:0000313" key="5">
    <source>
        <dbReference type="EMBL" id="CAD7694862.1"/>
    </source>
</evidence>
<dbReference type="InterPro" id="IPR036457">
    <property type="entry name" value="PPM-type-like_dom_sf"/>
</dbReference>
<dbReference type="Gene3D" id="3.60.40.10">
    <property type="entry name" value="PPM-type phosphatase domain"/>
    <property type="match status" value="1"/>
</dbReference>
<dbReference type="SUPFAM" id="SSF158472">
    <property type="entry name" value="HAMP domain-like"/>
    <property type="match status" value="1"/>
</dbReference>
<dbReference type="GO" id="GO:0007165">
    <property type="term" value="P:signal transduction"/>
    <property type="evidence" value="ECO:0007669"/>
    <property type="project" value="InterPro"/>
</dbReference>
<feature type="domain" description="PPM-type phosphatase" evidence="4">
    <location>
        <begin position="199"/>
        <end position="415"/>
    </location>
</feature>
<evidence type="ECO:0000259" key="4">
    <source>
        <dbReference type="PROSITE" id="PS51746"/>
    </source>
</evidence>
<dbReference type="Pfam" id="PF00672">
    <property type="entry name" value="HAMP"/>
    <property type="match status" value="1"/>
</dbReference>
<dbReference type="InterPro" id="IPR001932">
    <property type="entry name" value="PPM-type_phosphatase-like_dom"/>
</dbReference>
<feature type="transmembrane region" description="Helical" evidence="2">
    <location>
        <begin position="104"/>
        <end position="123"/>
    </location>
</feature>
<organism evidence="5 6">
    <name type="scientific">Ostreobium quekettii</name>
    <dbReference type="NCBI Taxonomy" id="121088"/>
    <lineage>
        <taxon>Eukaryota</taxon>
        <taxon>Viridiplantae</taxon>
        <taxon>Chlorophyta</taxon>
        <taxon>core chlorophytes</taxon>
        <taxon>Ulvophyceae</taxon>
        <taxon>TCBD clade</taxon>
        <taxon>Bryopsidales</taxon>
        <taxon>Ostreobineae</taxon>
        <taxon>Ostreobiaceae</taxon>
        <taxon>Ostreobium</taxon>
    </lineage>
</organism>
<evidence type="ECO:0000256" key="2">
    <source>
        <dbReference type="SAM" id="Phobius"/>
    </source>
</evidence>
<evidence type="ECO:0000256" key="1">
    <source>
        <dbReference type="ARBA" id="ARBA00022801"/>
    </source>
</evidence>
<dbReference type="Proteomes" id="UP000708148">
    <property type="component" value="Unassembled WGS sequence"/>
</dbReference>
<keyword evidence="6" id="KW-1185">Reference proteome</keyword>
<sequence length="421" mass="45819">MLAAVFLAYDYSHELARRIDIKRVALEEEAKTLFPAVIRLSGRGPESVQDFIDEEAAESPLYRAPLGNAELVVGAYASEGTTVYVSESLENLRRSATGDTMRRLVGFLFMATVAAAVVNMVLFRVVSRPLQVLVGTVKKIGEGDFRLQSDSFRTNELGYLADEINSMSQSLAASEKTRLLQMAQAREIQRNLLPNGVEPDGFEVAQLFEPAEDVGGDFFDILMLCDRSWLVCVADVSGHGIPAAMNAAMLKTLVMQAAKTLVSPSQILQEANQQFTSMSLEGDFATVFMLRIDPCAGRFSYASAGHDPGWLLTEGTNLKQLPSTGLILGIDEDVTWEEPTGEFAAGDRMLIATDGVCETSDSSGRLFGRDRIGELLAHYRDAPADGVINLLNQALNEHRGAARQTDDVTALLIERNPGSNC</sequence>
<reference evidence="5" key="1">
    <citation type="submission" date="2020-12" db="EMBL/GenBank/DDBJ databases">
        <authorList>
            <person name="Iha C."/>
        </authorList>
    </citation>
    <scope>NUCLEOTIDE SEQUENCE</scope>
</reference>
<dbReference type="InterPro" id="IPR052016">
    <property type="entry name" value="Bact_Sigma-Reg"/>
</dbReference>
<dbReference type="PANTHER" id="PTHR43156:SF2">
    <property type="entry name" value="STAGE II SPORULATION PROTEIN E"/>
    <property type="match status" value="1"/>
</dbReference>
<dbReference type="GO" id="GO:0016020">
    <property type="term" value="C:membrane"/>
    <property type="evidence" value="ECO:0007669"/>
    <property type="project" value="InterPro"/>
</dbReference>
<dbReference type="Pfam" id="PF07228">
    <property type="entry name" value="SpoIIE"/>
    <property type="match status" value="1"/>
</dbReference>
<dbReference type="EMBL" id="CAJHUC010000279">
    <property type="protein sequence ID" value="CAD7694862.1"/>
    <property type="molecule type" value="Genomic_DNA"/>
</dbReference>
<keyword evidence="2" id="KW-0472">Membrane</keyword>
<keyword evidence="2" id="KW-0812">Transmembrane</keyword>
<dbReference type="SMART" id="SM00331">
    <property type="entry name" value="PP2C_SIG"/>
    <property type="match status" value="1"/>
</dbReference>
<dbReference type="OrthoDB" id="1890790at2759"/>
<dbReference type="CDD" id="cd06225">
    <property type="entry name" value="HAMP"/>
    <property type="match status" value="1"/>
</dbReference>
<dbReference type="PROSITE" id="PS50885">
    <property type="entry name" value="HAMP"/>
    <property type="match status" value="1"/>
</dbReference>
<comment type="caution">
    <text evidence="5">The sequence shown here is derived from an EMBL/GenBank/DDBJ whole genome shotgun (WGS) entry which is preliminary data.</text>
</comment>
<keyword evidence="2" id="KW-1133">Transmembrane helix</keyword>
<keyword evidence="1" id="KW-0378">Hydrolase</keyword>
<evidence type="ECO:0008006" key="7">
    <source>
        <dbReference type="Google" id="ProtNLM"/>
    </source>
</evidence>
<gene>
    <name evidence="5" type="ORF">OSTQU699_LOCUS223</name>
</gene>
<protein>
    <recommendedName>
        <fullName evidence="7">Phosphoserine phosphatase RsbU</fullName>
    </recommendedName>
</protein>
<accession>A0A8S1IMB4</accession>
<dbReference type="AlphaFoldDB" id="A0A8S1IMB4"/>
<dbReference type="GO" id="GO:0016791">
    <property type="term" value="F:phosphatase activity"/>
    <property type="evidence" value="ECO:0007669"/>
    <property type="project" value="TreeGrafter"/>
</dbReference>
<evidence type="ECO:0000259" key="3">
    <source>
        <dbReference type="PROSITE" id="PS50885"/>
    </source>
</evidence>